<proteinExistence type="predicted"/>
<keyword evidence="4" id="KW-0689">Ribosomal protein</keyword>
<name>A0A840PTE2_URETH</name>
<dbReference type="Pfam" id="PF00583">
    <property type="entry name" value="Acetyltransf_1"/>
    <property type="match status" value="2"/>
</dbReference>
<dbReference type="SUPFAM" id="SSF55729">
    <property type="entry name" value="Acyl-CoA N-acyltransferases (Nat)"/>
    <property type="match status" value="1"/>
</dbReference>
<dbReference type="AlphaFoldDB" id="A0A840PTE2"/>
<keyword evidence="5" id="KW-1185">Reference proteome</keyword>
<dbReference type="GO" id="GO:0005840">
    <property type="term" value="C:ribosome"/>
    <property type="evidence" value="ECO:0007669"/>
    <property type="project" value="UniProtKB-KW"/>
</dbReference>
<accession>A0A840PTE2</accession>
<dbReference type="InterPro" id="IPR016181">
    <property type="entry name" value="Acyl_CoA_acyltransferase"/>
</dbReference>
<evidence type="ECO:0000313" key="5">
    <source>
        <dbReference type="Proteomes" id="UP000557217"/>
    </source>
</evidence>
<evidence type="ECO:0000256" key="2">
    <source>
        <dbReference type="ARBA" id="ARBA00023315"/>
    </source>
</evidence>
<keyword evidence="2" id="KW-0012">Acyltransferase</keyword>
<dbReference type="RefSeq" id="WP_016837683.1">
    <property type="nucleotide sequence ID" value="NZ_JAAXPW010000002.1"/>
</dbReference>
<gene>
    <name evidence="4" type="ORF">HNR36_000413</name>
</gene>
<keyword evidence="4" id="KW-0687">Ribonucleoprotein</keyword>
<dbReference type="CDD" id="cd04301">
    <property type="entry name" value="NAT_SF"/>
    <property type="match status" value="1"/>
</dbReference>
<dbReference type="PANTHER" id="PTHR43800:SF1">
    <property type="entry name" value="PEPTIDYL-LYSINE N-ACETYLTRANSFERASE YJAB"/>
    <property type="match status" value="1"/>
</dbReference>
<dbReference type="InterPro" id="IPR000182">
    <property type="entry name" value="GNAT_dom"/>
</dbReference>
<evidence type="ECO:0000259" key="3">
    <source>
        <dbReference type="PROSITE" id="PS51186"/>
    </source>
</evidence>
<feature type="domain" description="N-acetyltransferase" evidence="3">
    <location>
        <begin position="10"/>
        <end position="157"/>
    </location>
</feature>
<evidence type="ECO:0000313" key="4">
    <source>
        <dbReference type="EMBL" id="MBB5148031.1"/>
    </source>
</evidence>
<dbReference type="Proteomes" id="UP000557217">
    <property type="component" value="Unassembled WGS sequence"/>
</dbReference>
<organism evidence="4 5">
    <name type="scientific">Ureibacillus thermosphaericus</name>
    <dbReference type="NCBI Taxonomy" id="51173"/>
    <lineage>
        <taxon>Bacteria</taxon>
        <taxon>Bacillati</taxon>
        <taxon>Bacillota</taxon>
        <taxon>Bacilli</taxon>
        <taxon>Bacillales</taxon>
        <taxon>Caryophanaceae</taxon>
        <taxon>Ureibacillus</taxon>
    </lineage>
</organism>
<protein>
    <submittedName>
        <fullName evidence="4">Ribosomal protein S18 acetylase RimI-like enzyme</fullName>
    </submittedName>
</protein>
<comment type="caution">
    <text evidence="4">The sequence shown here is derived from an EMBL/GenBank/DDBJ whole genome shotgun (WGS) entry which is preliminary data.</text>
</comment>
<reference evidence="4 5" key="1">
    <citation type="submission" date="2020-08" db="EMBL/GenBank/DDBJ databases">
        <title>Genomic Encyclopedia of Type Strains, Phase IV (KMG-IV): sequencing the most valuable type-strain genomes for metagenomic binning, comparative biology and taxonomic classification.</title>
        <authorList>
            <person name="Goeker M."/>
        </authorList>
    </citation>
    <scope>NUCLEOTIDE SEQUENCE [LARGE SCALE GENOMIC DNA]</scope>
    <source>
        <strain evidence="4 5">DSM 10633</strain>
    </source>
</reference>
<dbReference type="EMBL" id="JACHGZ010000002">
    <property type="protein sequence ID" value="MBB5148031.1"/>
    <property type="molecule type" value="Genomic_DNA"/>
</dbReference>
<sequence length="292" mass="33504">MNIAFMTTSLPIDEETYQEIQNLSRFATEVDQCPYSYALNLPLLNKTYSRGFCILAYDEETNELVGLITAVDRIGLDTYEWTMLVDPMYRQTGIDDALLSLLSKAFKDRHAVGELVVVLENDLYGRKIIEKYGYTYSFSEATFEAEAEMVEMNDSIYIRPYNESTDLEPLVEIFRETFGDLREETIELIELNTKVPGRVIWVAEKDGEVVGTVTTSKEEMNQWITSLAVHPLHQRKGIATALLNWVKDFAYRSGAKQIFLEVEMENEQALSVYQKAGFQKTIQIDFYAYGES</sequence>
<evidence type="ECO:0000256" key="1">
    <source>
        <dbReference type="ARBA" id="ARBA00022679"/>
    </source>
</evidence>
<feature type="domain" description="N-acetyltransferase" evidence="3">
    <location>
        <begin position="156"/>
        <end position="292"/>
    </location>
</feature>
<keyword evidence="1" id="KW-0808">Transferase</keyword>
<dbReference type="PANTHER" id="PTHR43800">
    <property type="entry name" value="PEPTIDYL-LYSINE N-ACETYLTRANSFERASE YJAB"/>
    <property type="match status" value="1"/>
</dbReference>
<dbReference type="GO" id="GO:0016747">
    <property type="term" value="F:acyltransferase activity, transferring groups other than amino-acyl groups"/>
    <property type="evidence" value="ECO:0007669"/>
    <property type="project" value="InterPro"/>
</dbReference>
<dbReference type="Gene3D" id="3.40.630.30">
    <property type="match status" value="2"/>
</dbReference>
<dbReference type="PROSITE" id="PS51186">
    <property type="entry name" value="GNAT"/>
    <property type="match status" value="2"/>
</dbReference>